<evidence type="ECO:0000259" key="4">
    <source>
        <dbReference type="Pfam" id="PF25954"/>
    </source>
</evidence>
<evidence type="ECO:0000313" key="6">
    <source>
        <dbReference type="EMBL" id="MFC3812106.1"/>
    </source>
</evidence>
<accession>A0ABV7Z1I1</accession>
<dbReference type="Gene3D" id="2.40.30.170">
    <property type="match status" value="1"/>
</dbReference>
<dbReference type="Gene3D" id="2.40.420.20">
    <property type="match status" value="1"/>
</dbReference>
<dbReference type="Proteomes" id="UP001595616">
    <property type="component" value="Unassembled WGS sequence"/>
</dbReference>
<evidence type="ECO:0000259" key="5">
    <source>
        <dbReference type="Pfam" id="PF25967"/>
    </source>
</evidence>
<comment type="caution">
    <text evidence="6">The sequence shown here is derived from an EMBL/GenBank/DDBJ whole genome shotgun (WGS) entry which is preliminary data.</text>
</comment>
<comment type="similarity">
    <text evidence="1">Belongs to the membrane fusion protein (MFP) (TC 8.A.1) family.</text>
</comment>
<organism evidence="6 7">
    <name type="scientific">Lacihabitans lacunae</name>
    <dbReference type="NCBI Taxonomy" id="1028214"/>
    <lineage>
        <taxon>Bacteria</taxon>
        <taxon>Pseudomonadati</taxon>
        <taxon>Bacteroidota</taxon>
        <taxon>Cytophagia</taxon>
        <taxon>Cytophagales</taxon>
        <taxon>Leadbetterellaceae</taxon>
        <taxon>Lacihabitans</taxon>
    </lineage>
</organism>
<feature type="coiled-coil region" evidence="2">
    <location>
        <begin position="32"/>
        <end position="59"/>
    </location>
</feature>
<dbReference type="PANTHER" id="PTHR30469:SF15">
    <property type="entry name" value="HLYD FAMILY OF SECRETION PROTEINS"/>
    <property type="match status" value="1"/>
</dbReference>
<dbReference type="PROSITE" id="PS51257">
    <property type="entry name" value="PROKAR_LIPOPROTEIN"/>
    <property type="match status" value="1"/>
</dbReference>
<proteinExistence type="inferred from homology"/>
<dbReference type="Pfam" id="PF25967">
    <property type="entry name" value="RND-MFP_C"/>
    <property type="match status" value="1"/>
</dbReference>
<gene>
    <name evidence="6" type="ORF">ACFOOI_15705</name>
</gene>
<reference evidence="7" key="1">
    <citation type="journal article" date="2019" name="Int. J. Syst. Evol. Microbiol.">
        <title>The Global Catalogue of Microorganisms (GCM) 10K type strain sequencing project: providing services to taxonomists for standard genome sequencing and annotation.</title>
        <authorList>
            <consortium name="The Broad Institute Genomics Platform"/>
            <consortium name="The Broad Institute Genome Sequencing Center for Infectious Disease"/>
            <person name="Wu L."/>
            <person name="Ma J."/>
        </authorList>
    </citation>
    <scope>NUCLEOTIDE SEQUENCE [LARGE SCALE GENOMIC DNA]</scope>
    <source>
        <strain evidence="7">CECT 7956</strain>
    </source>
</reference>
<evidence type="ECO:0000313" key="7">
    <source>
        <dbReference type="Proteomes" id="UP001595616"/>
    </source>
</evidence>
<feature type="domain" description="CusB-like beta-barrel" evidence="4">
    <location>
        <begin position="232"/>
        <end position="305"/>
    </location>
</feature>
<dbReference type="Pfam" id="PF25954">
    <property type="entry name" value="Beta-barrel_RND_2"/>
    <property type="match status" value="1"/>
</dbReference>
<dbReference type="InterPro" id="IPR006143">
    <property type="entry name" value="RND_pump_MFP"/>
</dbReference>
<evidence type="ECO:0000256" key="1">
    <source>
        <dbReference type="ARBA" id="ARBA00009477"/>
    </source>
</evidence>
<dbReference type="SUPFAM" id="SSF111369">
    <property type="entry name" value="HlyD-like secretion proteins"/>
    <property type="match status" value="1"/>
</dbReference>
<keyword evidence="7" id="KW-1185">Reference proteome</keyword>
<dbReference type="EMBL" id="JBHRYQ010000001">
    <property type="protein sequence ID" value="MFC3812106.1"/>
    <property type="molecule type" value="Genomic_DNA"/>
</dbReference>
<dbReference type="RefSeq" id="WP_379838970.1">
    <property type="nucleotide sequence ID" value="NZ_JBHRYQ010000001.1"/>
</dbReference>
<dbReference type="InterPro" id="IPR058627">
    <property type="entry name" value="MdtA-like_C"/>
</dbReference>
<dbReference type="Gene3D" id="2.40.50.100">
    <property type="match status" value="1"/>
</dbReference>
<evidence type="ECO:0000259" key="3">
    <source>
        <dbReference type="Pfam" id="PF25893"/>
    </source>
</evidence>
<dbReference type="Pfam" id="PF25893">
    <property type="entry name" value="HH_CzcB"/>
    <property type="match status" value="1"/>
</dbReference>
<evidence type="ECO:0000256" key="2">
    <source>
        <dbReference type="SAM" id="Coils"/>
    </source>
</evidence>
<dbReference type="InterPro" id="IPR058648">
    <property type="entry name" value="HH_CzcB-like"/>
</dbReference>
<feature type="domain" description="CzcB-like alpha-helical hairpin" evidence="3">
    <location>
        <begin position="145"/>
        <end position="186"/>
    </location>
</feature>
<keyword evidence="2" id="KW-0175">Coiled coil</keyword>
<protein>
    <submittedName>
        <fullName evidence="6">Efflux RND transporter periplasmic adaptor subunit</fullName>
    </submittedName>
</protein>
<sequence length="382" mass="41631">MESKNNRILGLALTLSIMIFATSCGSKETNSLEGKKAKLTELKKKQTELSAEIKALEAELEKGSPLKIEKSKLVAVSTLTTTNFQHFIDATGRVEAENNQFITAQAGGAITKLFVKEGDFVNKGQTIATIDNSILRNSMQEVMIQLETAKTIYERQKALWDQKIGTEIQLIQAKTSVESLEKRIATLKSQDALNVVVSPISGYVDEVRLKAGEMAAPGIGIVRVVNFNNLKVTANIPDTYAGTISKGNIAQINFPDISKSTKASLSFVSQTVNQVSRTFTVEAKIPAFDKMLKPNLTATLLINDQNKANAIVIPENMIQNTEKGSIVYVAEEEGKNQVARARQVVTGLSYNGQIVINSGLQAGDKIITEGYQDMVDGQIIKF</sequence>
<dbReference type="Gene3D" id="1.10.287.470">
    <property type="entry name" value="Helix hairpin bin"/>
    <property type="match status" value="1"/>
</dbReference>
<dbReference type="PANTHER" id="PTHR30469">
    <property type="entry name" value="MULTIDRUG RESISTANCE PROTEIN MDTA"/>
    <property type="match status" value="1"/>
</dbReference>
<name>A0ABV7Z1I1_9BACT</name>
<dbReference type="InterPro" id="IPR058792">
    <property type="entry name" value="Beta-barrel_RND_2"/>
</dbReference>
<feature type="domain" description="Multidrug resistance protein MdtA-like C-terminal permuted SH3" evidence="5">
    <location>
        <begin position="309"/>
        <end position="372"/>
    </location>
</feature>
<dbReference type="NCBIfam" id="TIGR01730">
    <property type="entry name" value="RND_mfp"/>
    <property type="match status" value="1"/>
</dbReference>